<comment type="similarity">
    <text evidence="1">Belongs to the UPF0065 (bug) family.</text>
</comment>
<dbReference type="CDD" id="cd07012">
    <property type="entry name" value="PBP2_Bug_TTT"/>
    <property type="match status" value="1"/>
</dbReference>
<dbReference type="EMBL" id="NESN01000001">
    <property type="protein sequence ID" value="PUE55884.1"/>
    <property type="molecule type" value="Genomic_DNA"/>
</dbReference>
<sequence>MTMKRFSDRRSFLQTAAVAATTVASSSPLVSVWAQTKWPAKPIRIIVAFPPGGLTDALARSYGDHLAAKLGVPVVIDNKPGAGAIIGIDAAAKSPADGYTLVMSTSGTFWQNRILYSKLPYNLDKDLTPVTVFPSGPLVVGINDKIPATNMAEFVAWAKKNPTSMGTYAPGSYPHMVADQTNRIHGTKIQSVHYRGEAPMWLDVASGQSQIAVGSFLAFNAVASRGVRAIGVTGSYRSPKLPNVPTLMEQGDTAKLVTLEGGLPLVAPSGTPEAVLKLLADEAVAWSNTDKAAKLRETFAIPNKPKNLAGTRKDWEGEVPVWIKLAVDLGIKLD</sequence>
<dbReference type="NCBIfam" id="TIGR01409">
    <property type="entry name" value="TAT_signal_seq"/>
    <property type="match status" value="1"/>
</dbReference>
<dbReference type="AlphaFoldDB" id="A0A315EJ48"/>
<evidence type="ECO:0000256" key="1">
    <source>
        <dbReference type="ARBA" id="ARBA00006987"/>
    </source>
</evidence>
<dbReference type="InterPro" id="IPR006311">
    <property type="entry name" value="TAT_signal"/>
</dbReference>
<dbReference type="Gene3D" id="3.40.190.10">
    <property type="entry name" value="Periplasmic binding protein-like II"/>
    <property type="match status" value="1"/>
</dbReference>
<comment type="caution">
    <text evidence="2">The sequence shown here is derived from an EMBL/GenBank/DDBJ whole genome shotgun (WGS) entry which is preliminary data.</text>
</comment>
<dbReference type="PANTHER" id="PTHR42928">
    <property type="entry name" value="TRICARBOXYLATE-BINDING PROTEIN"/>
    <property type="match status" value="1"/>
</dbReference>
<dbReference type="PANTHER" id="PTHR42928:SF5">
    <property type="entry name" value="BLR1237 PROTEIN"/>
    <property type="match status" value="1"/>
</dbReference>
<accession>A0A315EJ48</accession>
<dbReference type="Pfam" id="PF03401">
    <property type="entry name" value="TctC"/>
    <property type="match status" value="1"/>
</dbReference>
<dbReference type="InterPro" id="IPR005064">
    <property type="entry name" value="BUG"/>
</dbReference>
<reference evidence="2 3" key="1">
    <citation type="submission" date="2017-04" db="EMBL/GenBank/DDBJ databases">
        <title>Unexpected and diverse lifestyles within the genus Limnohabitans.</title>
        <authorList>
            <person name="Kasalicky V."/>
            <person name="Mehrshad M."/>
            <person name="Andrei S.-A."/>
            <person name="Salcher M."/>
            <person name="Kratochvilova H."/>
            <person name="Simek K."/>
            <person name="Ghai R."/>
        </authorList>
    </citation>
    <scope>NUCLEOTIDE SEQUENCE [LARGE SCALE GENOMIC DNA]</scope>
    <source>
        <strain evidence="2 3">II-B4</strain>
    </source>
</reference>
<dbReference type="Proteomes" id="UP000250790">
    <property type="component" value="Unassembled WGS sequence"/>
</dbReference>
<dbReference type="OrthoDB" id="8880186at2"/>
<dbReference type="PIRSF" id="PIRSF017082">
    <property type="entry name" value="YflP"/>
    <property type="match status" value="1"/>
</dbReference>
<evidence type="ECO:0008006" key="4">
    <source>
        <dbReference type="Google" id="ProtNLM"/>
    </source>
</evidence>
<gene>
    <name evidence="2" type="ORF">B9Z37_02545</name>
</gene>
<protein>
    <recommendedName>
        <fullName evidence="4">ABC transporter substrate-binding protein</fullName>
    </recommendedName>
</protein>
<keyword evidence="3" id="KW-1185">Reference proteome</keyword>
<dbReference type="InterPro" id="IPR042100">
    <property type="entry name" value="Bug_dom1"/>
</dbReference>
<dbReference type="Gene3D" id="3.40.190.150">
    <property type="entry name" value="Bordetella uptake gene, domain 1"/>
    <property type="match status" value="1"/>
</dbReference>
<organism evidence="2 3">
    <name type="scientific">Limnohabitans parvus II-B4</name>
    <dbReference type="NCBI Taxonomy" id="1293052"/>
    <lineage>
        <taxon>Bacteria</taxon>
        <taxon>Pseudomonadati</taxon>
        <taxon>Pseudomonadota</taxon>
        <taxon>Betaproteobacteria</taxon>
        <taxon>Burkholderiales</taxon>
        <taxon>Comamonadaceae</taxon>
        <taxon>Limnohabitans</taxon>
    </lineage>
</organism>
<dbReference type="InterPro" id="IPR019546">
    <property type="entry name" value="TAT_signal_bac_arc"/>
</dbReference>
<proteinExistence type="inferred from homology"/>
<dbReference type="PROSITE" id="PS51318">
    <property type="entry name" value="TAT"/>
    <property type="match status" value="1"/>
</dbReference>
<name>A0A315EJ48_9BURK</name>
<evidence type="ECO:0000313" key="2">
    <source>
        <dbReference type="EMBL" id="PUE55884.1"/>
    </source>
</evidence>
<evidence type="ECO:0000313" key="3">
    <source>
        <dbReference type="Proteomes" id="UP000250790"/>
    </source>
</evidence>